<evidence type="ECO:0000313" key="9">
    <source>
        <dbReference type="Proteomes" id="UP000236655"/>
    </source>
</evidence>
<comment type="cofactor">
    <cofactor evidence="7">
        <name>pyridoxal 5'-phosphate</name>
        <dbReference type="ChEBI" id="CHEBI:597326"/>
    </cofactor>
    <text evidence="7">Binds 1 pyridoxal phosphate per subunit.</text>
</comment>
<evidence type="ECO:0000256" key="6">
    <source>
        <dbReference type="ARBA" id="ARBA00049111"/>
    </source>
</evidence>
<dbReference type="FunFam" id="3.40.640.10:FF:000004">
    <property type="entry name" value="Acetylornithine aminotransferase"/>
    <property type="match status" value="1"/>
</dbReference>
<protein>
    <recommendedName>
        <fullName evidence="7">Acetylornithine aminotransferase</fullName>
        <shortName evidence="7">ACOAT</shortName>
        <ecNumber evidence="7">2.6.1.11</ecNumber>
    </recommendedName>
</protein>
<dbReference type="GO" id="GO:0006526">
    <property type="term" value="P:L-arginine biosynthetic process"/>
    <property type="evidence" value="ECO:0007669"/>
    <property type="project" value="UniProtKB-UniRule"/>
</dbReference>
<comment type="catalytic activity">
    <reaction evidence="6">
        <text>L-2,4-diaminobutanoate + 2-oxoglutarate = L-aspartate 4-semialdehyde + L-glutamate</text>
        <dbReference type="Rhea" id="RHEA:11160"/>
        <dbReference type="ChEBI" id="CHEBI:16810"/>
        <dbReference type="ChEBI" id="CHEBI:29985"/>
        <dbReference type="ChEBI" id="CHEBI:58761"/>
        <dbReference type="ChEBI" id="CHEBI:537519"/>
        <dbReference type="EC" id="2.6.1.76"/>
    </reaction>
</comment>
<accession>A0A2I7N483</accession>
<comment type="miscellaneous">
    <text evidence="7">May also have succinyldiaminopimelate aminotransferase activity, thus carrying out the corresponding step in lysine biosynthesis.</text>
</comment>
<dbReference type="Pfam" id="PF00202">
    <property type="entry name" value="Aminotran_3"/>
    <property type="match status" value="1"/>
</dbReference>
<dbReference type="HAMAP" id="MF_01107">
    <property type="entry name" value="ArgD_aminotrans_3"/>
    <property type="match status" value="1"/>
</dbReference>
<dbReference type="PROSITE" id="PS00600">
    <property type="entry name" value="AA_TRANSFER_CLASS_3"/>
    <property type="match status" value="1"/>
</dbReference>
<dbReference type="GO" id="GO:0030170">
    <property type="term" value="F:pyridoxal phosphate binding"/>
    <property type="evidence" value="ECO:0007669"/>
    <property type="project" value="InterPro"/>
</dbReference>
<dbReference type="RefSeq" id="WP_102950579.1">
    <property type="nucleotide sequence ID" value="NZ_CP024847.1"/>
</dbReference>
<keyword evidence="7" id="KW-0028">Amino-acid biosynthesis</keyword>
<dbReference type="GO" id="GO:0042802">
    <property type="term" value="F:identical protein binding"/>
    <property type="evidence" value="ECO:0007669"/>
    <property type="project" value="TreeGrafter"/>
</dbReference>
<dbReference type="EMBL" id="CP024847">
    <property type="protein sequence ID" value="AUR51279.1"/>
    <property type="molecule type" value="Genomic_DNA"/>
</dbReference>
<feature type="modified residue" description="N6-(pyridoxal phosphate)lysine" evidence="7">
    <location>
        <position position="249"/>
    </location>
</feature>
<dbReference type="SUPFAM" id="SSF53383">
    <property type="entry name" value="PLP-dependent transferases"/>
    <property type="match status" value="1"/>
</dbReference>
<dbReference type="GO" id="GO:0005737">
    <property type="term" value="C:cytoplasm"/>
    <property type="evidence" value="ECO:0007669"/>
    <property type="project" value="UniProtKB-SubCell"/>
</dbReference>
<keyword evidence="2 7" id="KW-0055">Arginine biosynthesis</keyword>
<name>A0A2I7N483_9NEIS</name>
<dbReference type="NCBIfam" id="NF003468">
    <property type="entry name" value="PRK05093.1"/>
    <property type="match status" value="1"/>
</dbReference>
<dbReference type="NCBIfam" id="NF002325">
    <property type="entry name" value="PRK01278.1"/>
    <property type="match status" value="1"/>
</dbReference>
<gene>
    <name evidence="7" type="primary">argD</name>
    <name evidence="8" type="ORF">CUN60_02840</name>
</gene>
<dbReference type="InterPro" id="IPR049704">
    <property type="entry name" value="Aminotrans_3_PPA_site"/>
</dbReference>
<keyword evidence="7" id="KW-0963">Cytoplasm</keyword>
<evidence type="ECO:0000256" key="7">
    <source>
        <dbReference type="HAMAP-Rule" id="MF_01107"/>
    </source>
</evidence>
<comment type="catalytic activity">
    <reaction evidence="7">
        <text>N(2)-acetyl-L-ornithine + 2-oxoglutarate = N-acetyl-L-glutamate 5-semialdehyde + L-glutamate</text>
        <dbReference type="Rhea" id="RHEA:18049"/>
        <dbReference type="ChEBI" id="CHEBI:16810"/>
        <dbReference type="ChEBI" id="CHEBI:29123"/>
        <dbReference type="ChEBI" id="CHEBI:29985"/>
        <dbReference type="ChEBI" id="CHEBI:57805"/>
        <dbReference type="EC" id="2.6.1.11"/>
    </reaction>
</comment>
<reference evidence="9" key="1">
    <citation type="submission" date="2017-11" db="EMBL/GenBank/DDBJ databases">
        <authorList>
            <person name="Chan K.G."/>
            <person name="Lee L.S."/>
        </authorList>
    </citation>
    <scope>NUCLEOTIDE SEQUENCE [LARGE SCALE GENOMIC DNA]</scope>
    <source>
        <strain evidence="9">DSM 100970</strain>
    </source>
</reference>
<comment type="pathway">
    <text evidence="7">Amino-acid biosynthesis; L-arginine biosynthesis; N(2)-acetyl-L-ornithine from L-glutamate: step 4/4.</text>
</comment>
<keyword evidence="9" id="KW-1185">Reference proteome</keyword>
<evidence type="ECO:0000256" key="5">
    <source>
        <dbReference type="ARBA" id="ARBA00022898"/>
    </source>
</evidence>
<dbReference type="Gene3D" id="3.90.1150.10">
    <property type="entry name" value="Aspartate Aminotransferase, domain 1"/>
    <property type="match status" value="1"/>
</dbReference>
<dbReference type="InterPro" id="IPR015421">
    <property type="entry name" value="PyrdxlP-dep_Trfase_major"/>
</dbReference>
<dbReference type="UniPathway" id="UPA00068">
    <property type="reaction ID" value="UER00109"/>
</dbReference>
<sequence length="398" mass="43838">MYIRQDYSKYFLDIYGQVDFMPVSAKGSRMYDADGTEVIDFAAGIAVNSLGHCHPELIAALTAQAQQLWHVSNIMVNQPALEFGKLLTENSCCDKAFICNTGTEAIEAALKLARRYNLKNFGKDRHKIISFKNSFHGRTLFAVSAGGQSKYSEDYAPLPTGISHAEYNNLESIEAMIDESTAAVIIEPIQAEGGIIPANPEFLQKLRELCDKHQAILIFDEVQTGVGRTGKLFAYQHYDIEPDIICLAKALGAGFPIGAILVKDKYSSGFEIGSHGTTFGGNPLACAVATKAFSIINTPEVLDGVQQKAQLFRQHLEEINNKLDIYKEIRGKGLLIGMELNDNYAGRAKEIMQAGFKNKVATLMASPNVTRFTPSLIIPNEDIMLGCQRFLDGLLIWQ</sequence>
<dbReference type="Proteomes" id="UP000236655">
    <property type="component" value="Chromosome"/>
</dbReference>
<dbReference type="InterPro" id="IPR015424">
    <property type="entry name" value="PyrdxlP-dep_Trfase"/>
</dbReference>
<evidence type="ECO:0000256" key="4">
    <source>
        <dbReference type="ARBA" id="ARBA00022679"/>
    </source>
</evidence>
<feature type="binding site" evidence="7">
    <location>
        <position position="138"/>
    </location>
    <ligand>
        <name>N(2)-acetyl-L-ornithine</name>
        <dbReference type="ChEBI" id="CHEBI:57805"/>
    </ligand>
</feature>
<comment type="subcellular location">
    <subcellularLocation>
        <location evidence="7">Cytoplasm</location>
    </subcellularLocation>
</comment>
<keyword evidence="4 7" id="KW-0808">Transferase</keyword>
<dbReference type="AlphaFoldDB" id="A0A2I7N483"/>
<dbReference type="NCBIfam" id="TIGR00707">
    <property type="entry name" value="argD"/>
    <property type="match status" value="1"/>
</dbReference>
<dbReference type="GO" id="GO:0045303">
    <property type="term" value="F:diaminobutyrate-2-oxoglutarate transaminase activity"/>
    <property type="evidence" value="ECO:0007669"/>
    <property type="project" value="UniProtKB-EC"/>
</dbReference>
<dbReference type="InterPro" id="IPR005814">
    <property type="entry name" value="Aminotrans_3"/>
</dbReference>
<keyword evidence="5 7" id="KW-0663">Pyridoxal phosphate</keyword>
<evidence type="ECO:0000256" key="2">
    <source>
        <dbReference type="ARBA" id="ARBA00022571"/>
    </source>
</evidence>
<evidence type="ECO:0000256" key="3">
    <source>
        <dbReference type="ARBA" id="ARBA00022576"/>
    </source>
</evidence>
<feature type="binding site" evidence="7">
    <location>
        <position position="278"/>
    </location>
    <ligand>
        <name>pyridoxal 5'-phosphate</name>
        <dbReference type="ChEBI" id="CHEBI:597326"/>
    </ligand>
</feature>
<feature type="binding site" evidence="7">
    <location>
        <position position="277"/>
    </location>
    <ligand>
        <name>N(2)-acetyl-L-ornithine</name>
        <dbReference type="ChEBI" id="CHEBI:57805"/>
    </ligand>
</feature>
<comment type="pathway">
    <text evidence="1">Amine and polyamine biosynthesis; ectoine biosynthesis; L-ectoine from L-aspartate 4-semialdehyde: step 1/3.</text>
</comment>
<evidence type="ECO:0000313" key="8">
    <source>
        <dbReference type="EMBL" id="AUR51279.1"/>
    </source>
</evidence>
<keyword evidence="3 7" id="KW-0032">Aminotransferase</keyword>
<dbReference type="PANTHER" id="PTHR11986">
    <property type="entry name" value="AMINOTRANSFERASE CLASS III"/>
    <property type="match status" value="1"/>
</dbReference>
<dbReference type="CDD" id="cd00610">
    <property type="entry name" value="OAT_like"/>
    <property type="match status" value="1"/>
</dbReference>
<comment type="similarity">
    <text evidence="7">Belongs to the class-III pyridoxal-phosphate-dependent aminotransferase family. ArgD subfamily.</text>
</comment>
<dbReference type="KEGG" id="nba:CUN60_02840"/>
<feature type="binding site" evidence="7">
    <location>
        <position position="135"/>
    </location>
    <ligand>
        <name>pyridoxal 5'-phosphate</name>
        <dbReference type="ChEBI" id="CHEBI:597326"/>
    </ligand>
</feature>
<evidence type="ECO:0000256" key="1">
    <source>
        <dbReference type="ARBA" id="ARBA00004946"/>
    </source>
</evidence>
<organism evidence="8 9">
    <name type="scientific">Aquella oligotrophica</name>
    <dbReference type="NCBI Taxonomy" id="2067065"/>
    <lineage>
        <taxon>Bacteria</taxon>
        <taxon>Pseudomonadati</taxon>
        <taxon>Pseudomonadota</taxon>
        <taxon>Betaproteobacteria</taxon>
        <taxon>Neisseriales</taxon>
        <taxon>Neisseriaceae</taxon>
        <taxon>Aquella</taxon>
    </lineage>
</organism>
<feature type="binding site" evidence="7">
    <location>
        <begin position="220"/>
        <end position="223"/>
    </location>
    <ligand>
        <name>pyridoxal 5'-phosphate</name>
        <dbReference type="ChEBI" id="CHEBI:597326"/>
    </ligand>
</feature>
<dbReference type="EC" id="2.6.1.11" evidence="7"/>
<dbReference type="InterPro" id="IPR004636">
    <property type="entry name" value="AcOrn/SuccOrn_fam"/>
</dbReference>
<comment type="subunit">
    <text evidence="7">Homodimer.</text>
</comment>
<feature type="binding site" evidence="7">
    <location>
        <begin position="102"/>
        <end position="103"/>
    </location>
    <ligand>
        <name>pyridoxal 5'-phosphate</name>
        <dbReference type="ChEBI" id="CHEBI:597326"/>
    </ligand>
</feature>
<dbReference type="PIRSF" id="PIRSF000521">
    <property type="entry name" value="Transaminase_4ab_Lys_Orn"/>
    <property type="match status" value="1"/>
</dbReference>
<dbReference type="OrthoDB" id="3398487at2"/>
<dbReference type="GO" id="GO:0003992">
    <property type="term" value="F:N2-acetyl-L-ornithine:2-oxoglutarate 5-aminotransferase activity"/>
    <property type="evidence" value="ECO:0007669"/>
    <property type="project" value="UniProtKB-UniRule"/>
</dbReference>
<dbReference type="Gene3D" id="3.40.640.10">
    <property type="entry name" value="Type I PLP-dependent aspartate aminotransferase-like (Major domain)"/>
    <property type="match status" value="1"/>
</dbReference>
<dbReference type="InterPro" id="IPR050103">
    <property type="entry name" value="Class-III_PLP-dep_AT"/>
</dbReference>
<dbReference type="PANTHER" id="PTHR11986:SF113">
    <property type="entry name" value="SUCCINYLORNITHINE TRANSAMINASE"/>
    <property type="match status" value="1"/>
</dbReference>
<proteinExistence type="inferred from homology"/>
<dbReference type="InterPro" id="IPR015422">
    <property type="entry name" value="PyrdxlP-dep_Trfase_small"/>
</dbReference>